<feature type="transmembrane region" description="Helical" evidence="6">
    <location>
        <begin position="128"/>
        <end position="150"/>
    </location>
</feature>
<feature type="transmembrane region" description="Helical" evidence="6">
    <location>
        <begin position="96"/>
        <end position="116"/>
    </location>
</feature>
<dbReference type="Pfam" id="PF00083">
    <property type="entry name" value="Sugar_tr"/>
    <property type="match status" value="1"/>
</dbReference>
<gene>
    <name evidence="7" type="ORF">BSTOLATCC_MIC46622</name>
</gene>
<feature type="transmembrane region" description="Helical" evidence="6">
    <location>
        <begin position="214"/>
        <end position="234"/>
    </location>
</feature>
<evidence type="ECO:0000313" key="8">
    <source>
        <dbReference type="Proteomes" id="UP001162131"/>
    </source>
</evidence>
<dbReference type="InterPro" id="IPR005828">
    <property type="entry name" value="MFS_sugar_transport-like"/>
</dbReference>
<dbReference type="GO" id="GO:0022857">
    <property type="term" value="F:transmembrane transporter activity"/>
    <property type="evidence" value="ECO:0007669"/>
    <property type="project" value="InterPro"/>
</dbReference>
<proteinExistence type="predicted"/>
<organism evidence="7 8">
    <name type="scientific">Blepharisma stoltei</name>
    <dbReference type="NCBI Taxonomy" id="1481888"/>
    <lineage>
        <taxon>Eukaryota</taxon>
        <taxon>Sar</taxon>
        <taxon>Alveolata</taxon>
        <taxon>Ciliophora</taxon>
        <taxon>Postciliodesmatophora</taxon>
        <taxon>Heterotrichea</taxon>
        <taxon>Heterotrichida</taxon>
        <taxon>Blepharismidae</taxon>
        <taxon>Blepharisma</taxon>
    </lineage>
</organism>
<dbReference type="AlphaFoldDB" id="A0AAU9K630"/>
<dbReference type="SUPFAM" id="SSF103473">
    <property type="entry name" value="MFS general substrate transporter"/>
    <property type="match status" value="1"/>
</dbReference>
<keyword evidence="2 6" id="KW-0812">Transmembrane</keyword>
<comment type="caution">
    <text evidence="7">The sequence shown here is derived from an EMBL/GenBank/DDBJ whole genome shotgun (WGS) entry which is preliminary data.</text>
</comment>
<accession>A0AAU9K630</accession>
<dbReference type="EMBL" id="CAJZBQ010000046">
    <property type="protein sequence ID" value="CAG9328626.1"/>
    <property type="molecule type" value="Genomic_DNA"/>
</dbReference>
<feature type="transmembrane region" description="Helical" evidence="6">
    <location>
        <begin position="409"/>
        <end position="428"/>
    </location>
</feature>
<dbReference type="InterPro" id="IPR036259">
    <property type="entry name" value="MFS_trans_sf"/>
</dbReference>
<reference evidence="7" key="1">
    <citation type="submission" date="2021-09" db="EMBL/GenBank/DDBJ databases">
        <authorList>
            <consortium name="AG Swart"/>
            <person name="Singh M."/>
            <person name="Singh A."/>
            <person name="Seah K."/>
            <person name="Emmerich C."/>
        </authorList>
    </citation>
    <scope>NUCLEOTIDE SEQUENCE</scope>
    <source>
        <strain evidence="7">ATCC30299</strain>
    </source>
</reference>
<feature type="compositionally biased region" description="Polar residues" evidence="5">
    <location>
        <begin position="292"/>
        <end position="301"/>
    </location>
</feature>
<sequence>MHEGISFDEAFSRIGGKNFYQFLTLLPLGLILVQASIIVSSTPIFLTIPGIKCQINGALVPCLEEEICSPGSHYIFDNKDIRTVVYEWKLVCESHAYVYIIPAVFFIGISIGTFIFGNVAEKQGRITALRWSASLSCLFEFIIFCSASAWFFTVSFLFLAISLSGCVFIPFVYTIEIINSQVRPLFIFILMGFWAVGFESSYMLAYSFNSWRPMIIASLGVGLLGLLLLWNIVVESPRFMAFNKSRYTKVRKLMEHIANRNSKSMFDEQLQGESINEYSETAGKSHIGSPEGSANRSDDNIASNRSGAVAAPYEYMGGASNIMDREQELERGQNIGYMDFLKLESLRIKFAIMVWIWVSTSMAYHMYSNSKEMLDPDPTANSMIYLSAKIGGWTFGLLLSICFRSKRNLVFSICLASATIALGALQDYTNIDPIYSFLASYTSTNYLFICLSIYTLEIFPTPARSLGMAIVSIVFWISVTWTYVLFKYAPMQLSAGVTIMIAVSIVFLFKLSDPGKRPLYDTIDEISSSVSSAISSDQSSIIVKKGNSALRDNHSRGRSFNVLNEDASAIDD</sequence>
<feature type="transmembrane region" description="Helical" evidence="6">
    <location>
        <begin position="20"/>
        <end position="39"/>
    </location>
</feature>
<feature type="transmembrane region" description="Helical" evidence="6">
    <location>
        <begin position="492"/>
        <end position="509"/>
    </location>
</feature>
<dbReference type="Gene3D" id="1.20.1250.20">
    <property type="entry name" value="MFS general substrate transporter like domains"/>
    <property type="match status" value="1"/>
</dbReference>
<name>A0AAU9K630_9CILI</name>
<feature type="region of interest" description="Disordered" evidence="5">
    <location>
        <begin position="281"/>
        <end position="301"/>
    </location>
</feature>
<feature type="transmembrane region" description="Helical" evidence="6">
    <location>
        <begin position="434"/>
        <end position="454"/>
    </location>
</feature>
<feature type="transmembrane region" description="Helical" evidence="6">
    <location>
        <begin position="156"/>
        <end position="173"/>
    </location>
</feature>
<feature type="transmembrane region" description="Helical" evidence="6">
    <location>
        <begin position="466"/>
        <end position="486"/>
    </location>
</feature>
<feature type="transmembrane region" description="Helical" evidence="6">
    <location>
        <begin position="185"/>
        <end position="208"/>
    </location>
</feature>
<protein>
    <submittedName>
        <fullName evidence="7">Uncharacterized protein</fullName>
    </submittedName>
</protein>
<keyword evidence="8" id="KW-1185">Reference proteome</keyword>
<keyword evidence="4 6" id="KW-0472">Membrane</keyword>
<evidence type="ECO:0000256" key="2">
    <source>
        <dbReference type="ARBA" id="ARBA00022692"/>
    </source>
</evidence>
<evidence type="ECO:0000256" key="5">
    <source>
        <dbReference type="SAM" id="MobiDB-lite"/>
    </source>
</evidence>
<keyword evidence="3 6" id="KW-1133">Transmembrane helix</keyword>
<evidence type="ECO:0000256" key="3">
    <source>
        <dbReference type="ARBA" id="ARBA00022989"/>
    </source>
</evidence>
<dbReference type="GO" id="GO:0016020">
    <property type="term" value="C:membrane"/>
    <property type="evidence" value="ECO:0007669"/>
    <property type="project" value="UniProtKB-SubCell"/>
</dbReference>
<dbReference type="Proteomes" id="UP001162131">
    <property type="component" value="Unassembled WGS sequence"/>
</dbReference>
<evidence type="ECO:0000313" key="7">
    <source>
        <dbReference type="EMBL" id="CAG9328626.1"/>
    </source>
</evidence>
<evidence type="ECO:0000256" key="6">
    <source>
        <dbReference type="SAM" id="Phobius"/>
    </source>
</evidence>
<dbReference type="PANTHER" id="PTHR24064">
    <property type="entry name" value="SOLUTE CARRIER FAMILY 22 MEMBER"/>
    <property type="match status" value="1"/>
</dbReference>
<comment type="subcellular location">
    <subcellularLocation>
        <location evidence="1">Membrane</location>
        <topology evidence="1">Multi-pass membrane protein</topology>
    </subcellularLocation>
</comment>
<feature type="transmembrane region" description="Helical" evidence="6">
    <location>
        <begin position="348"/>
        <end position="367"/>
    </location>
</feature>
<feature type="transmembrane region" description="Helical" evidence="6">
    <location>
        <begin position="382"/>
        <end position="402"/>
    </location>
</feature>
<evidence type="ECO:0000256" key="1">
    <source>
        <dbReference type="ARBA" id="ARBA00004141"/>
    </source>
</evidence>
<evidence type="ECO:0000256" key="4">
    <source>
        <dbReference type="ARBA" id="ARBA00023136"/>
    </source>
</evidence>